<dbReference type="GO" id="GO:0012505">
    <property type="term" value="C:endomembrane system"/>
    <property type="evidence" value="ECO:0007669"/>
    <property type="project" value="UniProtKB-SubCell"/>
</dbReference>
<dbReference type="CDD" id="cd18580">
    <property type="entry name" value="ABC_6TM_ABCC_D2"/>
    <property type="match status" value="1"/>
</dbReference>
<organism evidence="14 15">
    <name type="scientific">Apatococcus fuscideae</name>
    <dbReference type="NCBI Taxonomy" id="2026836"/>
    <lineage>
        <taxon>Eukaryota</taxon>
        <taxon>Viridiplantae</taxon>
        <taxon>Chlorophyta</taxon>
        <taxon>core chlorophytes</taxon>
        <taxon>Trebouxiophyceae</taxon>
        <taxon>Chlorellales</taxon>
        <taxon>Chlorellaceae</taxon>
        <taxon>Apatococcus</taxon>
    </lineage>
</organism>
<dbReference type="PROSITE" id="PS00211">
    <property type="entry name" value="ABC_TRANSPORTER_1"/>
    <property type="match status" value="1"/>
</dbReference>
<evidence type="ECO:0000256" key="8">
    <source>
        <dbReference type="ARBA" id="ARBA00022989"/>
    </source>
</evidence>
<name>A0AAW1TFW1_9CHLO</name>
<dbReference type="InterPro" id="IPR003439">
    <property type="entry name" value="ABC_transporter-like_ATP-bd"/>
</dbReference>
<evidence type="ECO:0000313" key="14">
    <source>
        <dbReference type="EMBL" id="KAK9867452.1"/>
    </source>
</evidence>
<keyword evidence="3" id="KW-0813">Transport</keyword>
<dbReference type="PANTHER" id="PTHR24223:SF453">
    <property type="entry name" value="ABC TRANSPORTER"/>
    <property type="match status" value="1"/>
</dbReference>
<dbReference type="InterPro" id="IPR036640">
    <property type="entry name" value="ABC1_TM_sf"/>
</dbReference>
<feature type="transmembrane region" description="Helical" evidence="11">
    <location>
        <begin position="1007"/>
        <end position="1026"/>
    </location>
</feature>
<dbReference type="GO" id="GO:0016887">
    <property type="term" value="F:ATP hydrolysis activity"/>
    <property type="evidence" value="ECO:0007669"/>
    <property type="project" value="InterPro"/>
</dbReference>
<keyword evidence="8 11" id="KW-1133">Transmembrane helix</keyword>
<proteinExistence type="inferred from homology"/>
<evidence type="ECO:0000256" key="2">
    <source>
        <dbReference type="ARBA" id="ARBA00009726"/>
    </source>
</evidence>
<dbReference type="InterPro" id="IPR044746">
    <property type="entry name" value="ABCC_6TM_D1"/>
</dbReference>
<evidence type="ECO:0000256" key="1">
    <source>
        <dbReference type="ARBA" id="ARBA00004127"/>
    </source>
</evidence>
<evidence type="ECO:0000259" key="13">
    <source>
        <dbReference type="PROSITE" id="PS50929"/>
    </source>
</evidence>
<keyword evidence="6" id="KW-0547">Nucleotide-binding</keyword>
<gene>
    <name evidence="14" type="ORF">WJX84_001002</name>
</gene>
<dbReference type="SUPFAM" id="SSF52540">
    <property type="entry name" value="P-loop containing nucleoside triphosphate hydrolases"/>
    <property type="match status" value="2"/>
</dbReference>
<evidence type="ECO:0000256" key="11">
    <source>
        <dbReference type="SAM" id="Phobius"/>
    </source>
</evidence>
<evidence type="ECO:0000256" key="5">
    <source>
        <dbReference type="ARBA" id="ARBA00022737"/>
    </source>
</evidence>
<protein>
    <submittedName>
        <fullName evidence="14">Uncharacterized protein</fullName>
    </submittedName>
</protein>
<dbReference type="InterPro" id="IPR027417">
    <property type="entry name" value="P-loop_NTPase"/>
</dbReference>
<feature type="transmembrane region" description="Helical" evidence="11">
    <location>
        <begin position="818"/>
        <end position="836"/>
    </location>
</feature>
<sequence>MTSSRSSAPFSPLDLEQQQPALSTWCQRLVSKLSPGKSSNGFTRLHQQTEEDLNAGEDAGEDGLQKARWCPEEEAGWVSWLYLGFITTLVEKGYRKPLRQEDLWALPRTEATALQCPFFDEALESTVDPVTAPQGSIRSALIKVHWRRFSIVALLEVGCSFGLLLNPFVLQQLLLELEHGARTGVAVGLAFALAVNSLVESLFDNHYWFAVRRLELRAKAQLIDSIYRKSLRITSATKGSMGVGAIVNLQSNDGAKIWEMIPYLNFIWASPLQILVIMALLVRIVTPWPALAGFVVTCTMVPVSAWIFSKIGGIRANIMACSDARVKAISEALTGIKAIKLYAWEGPWSERISGLREQELLQIKRAALLSITGSLLWIAGPIVVSLTSLATYTLLGHTLTAAVAFPALALFDILSMPVNHIPEIINQLAAASVAFGRISAFLAEPELDGRPAAVPERQSEGPSISISRGTFSWEAGEEPVLRSLEAEILQGQLVMVTGPVGSGKTSLLAAMLGELIGHQAQVSMSGTIAYTAQDPWVCHATLRDNILMGQAMDGDRYHNVLEACALLADLPLLPAGDLSEIGEKGINLSGGQKHRVALARACYAAADINLLDDPLSAVDAHVGQHIFERAICSFLGSSTRVLVTHQQQFLPAADIIFIVSEGQITHRGSYHELEAKGVEFKQFELHKDEPEGKSDPNEHHGGTPLPDMDVSASQDLLSESHLAGRSNSIGDGTHLAELPPDPSEDGKIIEEEERATGRVDISIYHAYFAHWSRHFWLPILAVCICASARLDAVAQNWWLSSWAETGSVTTEPPAPSSHYLLVYAMFGAAAVILWILQEYTLIMGGLNASRKLHSRLLERVMRLPMSFFDSQPSGRLLNRFTKDTEAVDTQILPMVGEVLICGAMVMGSVLTVIIIAPWMALLFIPLIPAYEHVRRRFVMTAREVKRLDSLAASPIFSNFGETLQGLMTVRAFRQEQQFVDRNRKLIDESNRCLICEPALNRWVSLRLQAISILFIFATAIFVVLLLRDSPGLAGLAMTSALGTTGVTQWLVRQATRLEVQMNSVERIIEYTTRHEPEAPATIEGHRPPQDWPQEGQIDFQGLVVRYRPGLPPVLKDLTFCIRPKEKVGVAGRTGCGKSTLMMALYRLVEPSGGQIIIDGINTGSIGLQDLRSRLALVPQDPVIFSGSIRDNLDPFGRAGGDGPIWQALEQASVASAVRDLQGGLDAEVTEGGGNLSAGQRQLLCMARALLRKPRILVLDEATSNVDNDTDEIVQATVRRAFKECTVMTIAHRLHTIIDADRILLLDAGQVKEFDSPNTLLKDSASAFYQLVHRTTGDQKSR</sequence>
<feature type="domain" description="ABC transporter" evidence="12">
    <location>
        <begin position="1097"/>
        <end position="1332"/>
    </location>
</feature>
<dbReference type="InterPro" id="IPR003593">
    <property type="entry name" value="AAA+_ATPase"/>
</dbReference>
<dbReference type="Pfam" id="PF00005">
    <property type="entry name" value="ABC_tran"/>
    <property type="match status" value="2"/>
</dbReference>
<evidence type="ECO:0000259" key="12">
    <source>
        <dbReference type="PROSITE" id="PS50893"/>
    </source>
</evidence>
<evidence type="ECO:0000256" key="6">
    <source>
        <dbReference type="ARBA" id="ARBA00022741"/>
    </source>
</evidence>
<feature type="transmembrane region" description="Helical" evidence="11">
    <location>
        <begin position="149"/>
        <end position="169"/>
    </location>
</feature>
<feature type="transmembrane region" description="Helical" evidence="11">
    <location>
        <begin position="898"/>
        <end position="927"/>
    </location>
</feature>
<keyword evidence="4 11" id="KW-0812">Transmembrane</keyword>
<feature type="transmembrane region" description="Helical" evidence="11">
    <location>
        <begin position="263"/>
        <end position="282"/>
    </location>
</feature>
<feature type="domain" description="ABC transmembrane type-1" evidence="13">
    <location>
        <begin position="151"/>
        <end position="430"/>
    </location>
</feature>
<dbReference type="Gene3D" id="1.20.1560.10">
    <property type="entry name" value="ABC transporter type 1, transmembrane domain"/>
    <property type="match status" value="2"/>
</dbReference>
<dbReference type="PROSITE" id="PS50893">
    <property type="entry name" value="ABC_TRANSPORTER_2"/>
    <property type="match status" value="2"/>
</dbReference>
<evidence type="ECO:0000313" key="15">
    <source>
        <dbReference type="Proteomes" id="UP001485043"/>
    </source>
</evidence>
<dbReference type="FunFam" id="3.40.50.300:FF:000074">
    <property type="entry name" value="Multidrug resistance-associated protein 5 isoform 1"/>
    <property type="match status" value="1"/>
</dbReference>
<dbReference type="Gene3D" id="3.40.50.300">
    <property type="entry name" value="P-loop containing nucleotide triphosphate hydrolases"/>
    <property type="match status" value="2"/>
</dbReference>
<keyword evidence="7" id="KW-0067">ATP-binding</keyword>
<dbReference type="InterPro" id="IPR044726">
    <property type="entry name" value="ABCC_6TM_D2"/>
</dbReference>
<evidence type="ECO:0000256" key="9">
    <source>
        <dbReference type="ARBA" id="ARBA00023136"/>
    </source>
</evidence>
<dbReference type="SMART" id="SM00382">
    <property type="entry name" value="AAA"/>
    <property type="match status" value="2"/>
</dbReference>
<dbReference type="FunFam" id="1.20.1560.10:FF:000010">
    <property type="entry name" value="Multidrug resistance-associated ABC transporter"/>
    <property type="match status" value="1"/>
</dbReference>
<feature type="transmembrane region" description="Helical" evidence="11">
    <location>
        <begin position="390"/>
        <end position="411"/>
    </location>
</feature>
<comment type="caution">
    <text evidence="14">The sequence shown here is derived from an EMBL/GenBank/DDBJ whole genome shotgun (WGS) entry which is preliminary data.</text>
</comment>
<keyword evidence="5" id="KW-0677">Repeat</keyword>
<dbReference type="FunFam" id="3.40.50.300:FF:000997">
    <property type="entry name" value="Multidrug resistance-associated protein 1"/>
    <property type="match status" value="1"/>
</dbReference>
<dbReference type="InterPro" id="IPR050173">
    <property type="entry name" value="ABC_transporter_C-like"/>
</dbReference>
<evidence type="ECO:0000256" key="4">
    <source>
        <dbReference type="ARBA" id="ARBA00022692"/>
    </source>
</evidence>
<evidence type="ECO:0000256" key="10">
    <source>
        <dbReference type="SAM" id="MobiDB-lite"/>
    </source>
</evidence>
<comment type="subcellular location">
    <subcellularLocation>
        <location evidence="1">Endomembrane system</location>
        <topology evidence="1">Multi-pass membrane protein</topology>
    </subcellularLocation>
</comment>
<dbReference type="GO" id="GO:0140359">
    <property type="term" value="F:ABC-type transporter activity"/>
    <property type="evidence" value="ECO:0007669"/>
    <property type="project" value="InterPro"/>
</dbReference>
<dbReference type="SUPFAM" id="SSF90123">
    <property type="entry name" value="ABC transporter transmembrane region"/>
    <property type="match status" value="2"/>
</dbReference>
<dbReference type="CDD" id="cd18579">
    <property type="entry name" value="ABC_6TM_ABCC_D1"/>
    <property type="match status" value="1"/>
</dbReference>
<dbReference type="InterPro" id="IPR017871">
    <property type="entry name" value="ABC_transporter-like_CS"/>
</dbReference>
<comment type="similarity">
    <text evidence="2">Belongs to the ABC transporter superfamily. ABCC family. Conjugate transporter (TC 3.A.1.208) subfamily.</text>
</comment>
<dbReference type="Proteomes" id="UP001485043">
    <property type="component" value="Unassembled WGS sequence"/>
</dbReference>
<dbReference type="PANTHER" id="PTHR24223">
    <property type="entry name" value="ATP-BINDING CASSETTE SUB-FAMILY C"/>
    <property type="match status" value="1"/>
</dbReference>
<evidence type="ECO:0000256" key="3">
    <source>
        <dbReference type="ARBA" id="ARBA00022448"/>
    </source>
</evidence>
<feature type="domain" description="ABC transmembrane type-1" evidence="13">
    <location>
        <begin position="792"/>
        <end position="1058"/>
    </location>
</feature>
<feature type="transmembrane region" description="Helical" evidence="11">
    <location>
        <begin position="366"/>
        <end position="384"/>
    </location>
</feature>
<dbReference type="CDD" id="cd03244">
    <property type="entry name" value="ABCC_MRP_domain2"/>
    <property type="match status" value="1"/>
</dbReference>
<dbReference type="Pfam" id="PF00664">
    <property type="entry name" value="ABC_membrane"/>
    <property type="match status" value="2"/>
</dbReference>
<dbReference type="PROSITE" id="PS50929">
    <property type="entry name" value="ABC_TM1F"/>
    <property type="match status" value="2"/>
</dbReference>
<keyword evidence="15" id="KW-1185">Reference proteome</keyword>
<dbReference type="EMBL" id="JALJOV010000086">
    <property type="protein sequence ID" value="KAK9867452.1"/>
    <property type="molecule type" value="Genomic_DNA"/>
</dbReference>
<dbReference type="GO" id="GO:0005524">
    <property type="term" value="F:ATP binding"/>
    <property type="evidence" value="ECO:0007669"/>
    <property type="project" value="UniProtKB-KW"/>
</dbReference>
<feature type="transmembrane region" description="Helical" evidence="11">
    <location>
        <begin position="288"/>
        <end position="309"/>
    </location>
</feature>
<feature type="compositionally biased region" description="Basic and acidic residues" evidence="10">
    <location>
        <begin position="688"/>
        <end position="701"/>
    </location>
</feature>
<reference evidence="14 15" key="1">
    <citation type="journal article" date="2024" name="Nat. Commun.">
        <title>Phylogenomics reveals the evolutionary origins of lichenization in chlorophyte algae.</title>
        <authorList>
            <person name="Puginier C."/>
            <person name="Libourel C."/>
            <person name="Otte J."/>
            <person name="Skaloud P."/>
            <person name="Haon M."/>
            <person name="Grisel S."/>
            <person name="Petersen M."/>
            <person name="Berrin J.G."/>
            <person name="Delaux P.M."/>
            <person name="Dal Grande F."/>
            <person name="Keller J."/>
        </authorList>
    </citation>
    <scope>NUCLEOTIDE SEQUENCE [LARGE SCALE GENOMIC DNA]</scope>
    <source>
        <strain evidence="14 15">SAG 2523</strain>
    </source>
</reference>
<dbReference type="GO" id="GO:0016020">
    <property type="term" value="C:membrane"/>
    <property type="evidence" value="ECO:0007669"/>
    <property type="project" value="InterPro"/>
</dbReference>
<feature type="region of interest" description="Disordered" evidence="10">
    <location>
        <begin position="688"/>
        <end position="710"/>
    </location>
</feature>
<keyword evidence="9 11" id="KW-0472">Membrane</keyword>
<evidence type="ECO:0000256" key="7">
    <source>
        <dbReference type="ARBA" id="ARBA00022840"/>
    </source>
</evidence>
<dbReference type="InterPro" id="IPR011527">
    <property type="entry name" value="ABC1_TM_dom"/>
</dbReference>
<feature type="domain" description="ABC transporter" evidence="12">
    <location>
        <begin position="464"/>
        <end position="686"/>
    </location>
</feature>
<accession>A0AAW1TFW1</accession>
<feature type="transmembrane region" description="Helical" evidence="11">
    <location>
        <begin position="181"/>
        <end position="203"/>
    </location>
</feature>